<protein>
    <submittedName>
        <fullName evidence="1">Uncharacterized protein</fullName>
    </submittedName>
</protein>
<organism evidence="1 2">
    <name type="scientific">Shinella zoogloeoides</name>
    <name type="common">Crabtreella saccharophila</name>
    <dbReference type="NCBI Taxonomy" id="352475"/>
    <lineage>
        <taxon>Bacteria</taxon>
        <taxon>Pseudomonadati</taxon>
        <taxon>Pseudomonadota</taxon>
        <taxon>Alphaproteobacteria</taxon>
        <taxon>Hyphomicrobiales</taxon>
        <taxon>Rhizobiaceae</taxon>
        <taxon>Shinella</taxon>
    </lineage>
</organism>
<evidence type="ECO:0000313" key="2">
    <source>
        <dbReference type="Proteomes" id="UP000440304"/>
    </source>
</evidence>
<comment type="caution">
    <text evidence="1">The sequence shown here is derived from an EMBL/GenBank/DDBJ whole genome shotgun (WGS) entry which is preliminary data.</text>
</comment>
<name>A0A6N8T7Z3_SHIZO</name>
<dbReference type="OrthoDB" id="8087244at2"/>
<reference evidence="1 2" key="1">
    <citation type="submission" date="2019-12" db="EMBL/GenBank/DDBJ databases">
        <title>Shinella granuli gen. nov., sp. nov., and proposal of the reclassification of Zoogloea ramigera ATCC 19623 as Shinella zoogloeoides sp. nov.</title>
        <authorList>
            <person name="Gao J."/>
        </authorList>
    </citation>
    <scope>NUCLEOTIDE SEQUENCE [LARGE SCALE GENOMIC DNA]</scope>
    <source>
        <strain evidence="1 2">DSM 287</strain>
    </source>
</reference>
<dbReference type="AlphaFoldDB" id="A0A6N8T7Z3"/>
<accession>A0A6N8T7Z3</accession>
<dbReference type="Proteomes" id="UP000440304">
    <property type="component" value="Unassembled WGS sequence"/>
</dbReference>
<sequence length="103" mass="11051">MSITGDIELDETGITFENGEQVTFDEQVADRLTVDGQSVEAHVFSLAEARDPVLLNGNRLCGAPVTYAASWETSDGNGTILAVFSTPEPPQSDADMCASYTYE</sequence>
<proteinExistence type="predicted"/>
<gene>
    <name evidence="1" type="ORF">GR156_02170</name>
</gene>
<evidence type="ECO:0000313" key="1">
    <source>
        <dbReference type="EMBL" id="MXN99098.1"/>
    </source>
</evidence>
<dbReference type="EMBL" id="WUML01000001">
    <property type="protein sequence ID" value="MXN99098.1"/>
    <property type="molecule type" value="Genomic_DNA"/>
</dbReference>